<dbReference type="Proteomes" id="UP000075455">
    <property type="component" value="Unassembled WGS sequence"/>
</dbReference>
<comment type="caution">
    <text evidence="1">The sequence shown here is derived from an EMBL/GenBank/DDBJ whole genome shotgun (WGS) entry which is preliminary data.</text>
</comment>
<evidence type="ECO:0000313" key="2">
    <source>
        <dbReference type="Proteomes" id="UP000075455"/>
    </source>
</evidence>
<protein>
    <submittedName>
        <fullName evidence="1">Uncharacterized protein</fullName>
    </submittedName>
</protein>
<organism evidence="1 2">
    <name type="scientific">Saccharococcus caldoxylosilyticus</name>
    <dbReference type="NCBI Taxonomy" id="81408"/>
    <lineage>
        <taxon>Bacteria</taxon>
        <taxon>Bacillati</taxon>
        <taxon>Bacillota</taxon>
        <taxon>Bacilli</taxon>
        <taxon>Bacillales</taxon>
        <taxon>Anoxybacillaceae</taxon>
        <taxon>Saccharococcus</taxon>
    </lineage>
</organism>
<accession>A0A150LLX6</accession>
<reference evidence="1 2" key="1">
    <citation type="submission" date="2016-01" db="EMBL/GenBank/DDBJ databases">
        <title>Draft Genome Sequences of Seven Thermophilic Sporeformers Isolated from Foods.</title>
        <authorList>
            <person name="Berendsen E.M."/>
            <person name="Wells-Bennik M.H."/>
            <person name="Krawcyk A.O."/>
            <person name="De Jong A."/>
            <person name="Holsappel S."/>
            <person name="Eijlander R.T."/>
            <person name="Kuipers O.P."/>
        </authorList>
    </citation>
    <scope>NUCLEOTIDE SEQUENCE [LARGE SCALE GENOMIC DNA]</scope>
    <source>
        <strain evidence="1 2">B4119</strain>
    </source>
</reference>
<dbReference type="EMBL" id="LQYS01000054">
    <property type="protein sequence ID" value="KYD13009.1"/>
    <property type="molecule type" value="Genomic_DNA"/>
</dbReference>
<evidence type="ECO:0000313" key="1">
    <source>
        <dbReference type="EMBL" id="KYD13009.1"/>
    </source>
</evidence>
<name>A0A150LLX6_9BACL</name>
<gene>
    <name evidence="1" type="ORF">B4119_4134</name>
</gene>
<dbReference type="AlphaFoldDB" id="A0A150LLX6"/>
<sequence>MKFPRILNDEFDIFAFFIGYDDAISLGQVFRKAFIRERRKVERFQRIL</sequence>
<proteinExistence type="predicted"/>